<dbReference type="EMBL" id="CAADFI010000107">
    <property type="protein sequence ID" value="VFJ97237.1"/>
    <property type="molecule type" value="Genomic_DNA"/>
</dbReference>
<dbReference type="PANTHER" id="PTHR37482">
    <property type="entry name" value="OUTER MEMBRANE PROTEIN ASSEMBLY FACTOR BAME"/>
    <property type="match status" value="1"/>
</dbReference>
<feature type="chain" id="PRO_5034662756" description="Outer membrane protein assembly factor BamE" evidence="6">
    <location>
        <begin position="26"/>
        <end position="147"/>
    </location>
</feature>
<evidence type="ECO:0000256" key="5">
    <source>
        <dbReference type="SAM" id="MobiDB-lite"/>
    </source>
</evidence>
<protein>
    <recommendedName>
        <fullName evidence="4">Outer membrane protein assembly factor BamE</fullName>
    </recommendedName>
</protein>
<feature type="compositionally biased region" description="Basic and acidic residues" evidence="5">
    <location>
        <begin position="136"/>
        <end position="147"/>
    </location>
</feature>
<evidence type="ECO:0000256" key="1">
    <source>
        <dbReference type="ARBA" id="ARBA00022729"/>
    </source>
</evidence>
<keyword evidence="1 4" id="KW-0732">Signal</keyword>
<gene>
    <name evidence="4" type="primary">bamE</name>
    <name evidence="8" type="ORF">BECKH772A_GA0070896_101085</name>
    <name evidence="9" type="ORF">BECKH772B_GA0070898_101075</name>
    <name evidence="10" type="ORF">BECKH772C_GA0070978_101015</name>
</gene>
<organism evidence="8">
    <name type="scientific">Candidatus Kentrum eta</name>
    <dbReference type="NCBI Taxonomy" id="2126337"/>
    <lineage>
        <taxon>Bacteria</taxon>
        <taxon>Pseudomonadati</taxon>
        <taxon>Pseudomonadota</taxon>
        <taxon>Gammaproteobacteria</taxon>
        <taxon>Candidatus Kentrum</taxon>
    </lineage>
</organism>
<keyword evidence="3 4" id="KW-0998">Cell outer membrane</keyword>
<dbReference type="GO" id="GO:1990063">
    <property type="term" value="C:Bam protein complex"/>
    <property type="evidence" value="ECO:0007669"/>
    <property type="project" value="TreeGrafter"/>
</dbReference>
<dbReference type="InterPro" id="IPR026592">
    <property type="entry name" value="BamE"/>
</dbReference>
<dbReference type="EMBL" id="CAADFG010000108">
    <property type="protein sequence ID" value="VFJ96685.1"/>
    <property type="molecule type" value="Genomic_DNA"/>
</dbReference>
<dbReference type="AlphaFoldDB" id="A0A450UVY0"/>
<evidence type="ECO:0000256" key="2">
    <source>
        <dbReference type="ARBA" id="ARBA00023136"/>
    </source>
</evidence>
<feature type="domain" description="Outer membrane protein assembly factor BamE" evidence="7">
    <location>
        <begin position="47"/>
        <end position="118"/>
    </location>
</feature>
<dbReference type="GO" id="GO:0043165">
    <property type="term" value="P:Gram-negative-bacterium-type cell outer membrane assembly"/>
    <property type="evidence" value="ECO:0007669"/>
    <property type="project" value="UniProtKB-UniRule"/>
</dbReference>
<dbReference type="PANTHER" id="PTHR37482:SF1">
    <property type="entry name" value="OUTER MEMBRANE PROTEIN ASSEMBLY FACTOR BAME"/>
    <property type="match status" value="1"/>
</dbReference>
<evidence type="ECO:0000256" key="3">
    <source>
        <dbReference type="ARBA" id="ARBA00023237"/>
    </source>
</evidence>
<dbReference type="EMBL" id="CAADFJ010000101">
    <property type="protein sequence ID" value="VFK02752.1"/>
    <property type="molecule type" value="Genomic_DNA"/>
</dbReference>
<evidence type="ECO:0000313" key="8">
    <source>
        <dbReference type="EMBL" id="VFJ96685.1"/>
    </source>
</evidence>
<comment type="subunit">
    <text evidence="4">Part of the Bam complex.</text>
</comment>
<evidence type="ECO:0000256" key="4">
    <source>
        <dbReference type="HAMAP-Rule" id="MF_00925"/>
    </source>
</evidence>
<proteinExistence type="inferred from homology"/>
<dbReference type="GO" id="GO:0051205">
    <property type="term" value="P:protein insertion into membrane"/>
    <property type="evidence" value="ECO:0007669"/>
    <property type="project" value="UniProtKB-UniRule"/>
</dbReference>
<name>A0A450UVY0_9GAMM</name>
<dbReference type="InterPro" id="IPR037873">
    <property type="entry name" value="BamE-like"/>
</dbReference>
<keyword evidence="4" id="KW-0449">Lipoprotein</keyword>
<accession>A0A450UVY0</accession>
<dbReference type="GO" id="GO:0030674">
    <property type="term" value="F:protein-macromolecule adaptor activity"/>
    <property type="evidence" value="ECO:0007669"/>
    <property type="project" value="TreeGrafter"/>
</dbReference>
<dbReference type="PROSITE" id="PS51257">
    <property type="entry name" value="PROKAR_LIPOPROTEIN"/>
    <property type="match status" value="1"/>
</dbReference>
<sequence length="147" mass="17188">MNMNKRFRKKIPLLLSLMTMAVLSAGCGKIPKAEDWSWVHRIDIQQGNVVTEEMLDKLKPGMEKRKVRFILGTPLIVSAFNKDRWDYVYSFQSGREEREEREQRRISLFFEGDRLHHIEGNVTSQEPAPSSGTLKLKSDRRLPTEQR</sequence>
<keyword evidence="4" id="KW-0564">Palmitate</keyword>
<dbReference type="InterPro" id="IPR007450">
    <property type="entry name" value="BamE_dom"/>
</dbReference>
<comment type="subcellular location">
    <subcellularLocation>
        <location evidence="4">Cell outer membrane</location>
        <topology evidence="4">Lipid-anchor</topology>
    </subcellularLocation>
</comment>
<evidence type="ECO:0000259" key="7">
    <source>
        <dbReference type="Pfam" id="PF04355"/>
    </source>
</evidence>
<comment type="similarity">
    <text evidence="4">Belongs to the BamE family.</text>
</comment>
<dbReference type="HAMAP" id="MF_00925">
    <property type="entry name" value="OM_assembly_BamE"/>
    <property type="match status" value="1"/>
</dbReference>
<reference evidence="8" key="1">
    <citation type="submission" date="2019-02" db="EMBL/GenBank/DDBJ databases">
        <authorList>
            <person name="Gruber-Vodicka R. H."/>
            <person name="Seah K. B. B."/>
        </authorList>
    </citation>
    <scope>NUCLEOTIDE SEQUENCE</scope>
    <source>
        <strain evidence="10">BECK_SA2B12</strain>
        <strain evidence="8">BECK_SA2B15</strain>
        <strain evidence="9">BECK_SA2B20</strain>
    </source>
</reference>
<dbReference type="Pfam" id="PF04355">
    <property type="entry name" value="BamE"/>
    <property type="match status" value="1"/>
</dbReference>
<keyword evidence="2 4" id="KW-0472">Membrane</keyword>
<feature type="region of interest" description="Disordered" evidence="5">
    <location>
        <begin position="120"/>
        <end position="147"/>
    </location>
</feature>
<feature type="compositionally biased region" description="Polar residues" evidence="5">
    <location>
        <begin position="121"/>
        <end position="133"/>
    </location>
</feature>
<evidence type="ECO:0000313" key="9">
    <source>
        <dbReference type="EMBL" id="VFJ97237.1"/>
    </source>
</evidence>
<evidence type="ECO:0000256" key="6">
    <source>
        <dbReference type="SAM" id="SignalP"/>
    </source>
</evidence>
<comment type="function">
    <text evidence="4">Part of the outer membrane protein assembly complex, which is involved in assembly and insertion of beta-barrel proteins into the outer membrane.</text>
</comment>
<dbReference type="Gene3D" id="3.30.1450.10">
    <property type="match status" value="1"/>
</dbReference>
<evidence type="ECO:0000313" key="10">
    <source>
        <dbReference type="EMBL" id="VFK02752.1"/>
    </source>
</evidence>
<feature type="signal peptide" evidence="6">
    <location>
        <begin position="1"/>
        <end position="25"/>
    </location>
</feature>